<evidence type="ECO:0000313" key="2">
    <source>
        <dbReference type="EMBL" id="OGG59888.1"/>
    </source>
</evidence>
<keyword evidence="1" id="KW-0472">Membrane</keyword>
<feature type="transmembrane region" description="Helical" evidence="1">
    <location>
        <begin position="154"/>
        <end position="184"/>
    </location>
</feature>
<protein>
    <submittedName>
        <fullName evidence="2">Uncharacterized protein</fullName>
    </submittedName>
</protein>
<keyword evidence="1" id="KW-0812">Transmembrane</keyword>
<dbReference type="AlphaFoldDB" id="A0A1F6DEN2"/>
<comment type="caution">
    <text evidence="2">The sequence shown here is derived from an EMBL/GenBank/DDBJ whole genome shotgun (WGS) entry which is preliminary data.</text>
</comment>
<accession>A0A1F6DEN2</accession>
<name>A0A1F6DEN2_9BACT</name>
<proteinExistence type="predicted"/>
<evidence type="ECO:0000313" key="3">
    <source>
        <dbReference type="Proteomes" id="UP000176377"/>
    </source>
</evidence>
<evidence type="ECO:0000256" key="1">
    <source>
        <dbReference type="SAM" id="Phobius"/>
    </source>
</evidence>
<reference evidence="2 3" key="1">
    <citation type="journal article" date="2016" name="Nat. Commun.">
        <title>Thousands of microbial genomes shed light on interconnected biogeochemical processes in an aquifer system.</title>
        <authorList>
            <person name="Anantharaman K."/>
            <person name="Brown C.T."/>
            <person name="Hug L.A."/>
            <person name="Sharon I."/>
            <person name="Castelle C.J."/>
            <person name="Probst A.J."/>
            <person name="Thomas B.C."/>
            <person name="Singh A."/>
            <person name="Wilkins M.J."/>
            <person name="Karaoz U."/>
            <person name="Brodie E.L."/>
            <person name="Williams K.H."/>
            <person name="Hubbard S.S."/>
            <person name="Banfield J.F."/>
        </authorList>
    </citation>
    <scope>NUCLEOTIDE SEQUENCE [LARGE SCALE GENOMIC DNA]</scope>
</reference>
<sequence length="231" mass="26173">MHFGCAARFARVEGEVRAEDFLEGGFFQRKVFRLRDFAHSLRLFHPLVQRFEPMRGVPFKLEDLFLKRPPLVLQCPLPREIIATLNVLLHEQVGEAGDFVVENGNGGAKRGDRRFRAFGSIPRIFLRHTLHFFCPFARQVEARKQIGEFCVQRFFAQVCAVAFVALFGAAIVHIAVRIAVLLHFGFLLSGNGTSALAAGEQTAIRLWVIFRRAILVASLAQNFLHLVKKFL</sequence>
<organism evidence="2 3">
    <name type="scientific">Candidatus Kaiserbacteria bacterium RIFCSPHIGHO2_01_FULL_56_24</name>
    <dbReference type="NCBI Taxonomy" id="1798487"/>
    <lineage>
        <taxon>Bacteria</taxon>
        <taxon>Candidatus Kaiseribacteriota</taxon>
    </lineage>
</organism>
<keyword evidence="1" id="KW-1133">Transmembrane helix</keyword>
<dbReference type="EMBL" id="MFLA01000016">
    <property type="protein sequence ID" value="OGG59888.1"/>
    <property type="molecule type" value="Genomic_DNA"/>
</dbReference>
<gene>
    <name evidence="2" type="ORF">A2765_04905</name>
</gene>
<dbReference type="Proteomes" id="UP000176377">
    <property type="component" value="Unassembled WGS sequence"/>
</dbReference>